<keyword evidence="3" id="KW-1185">Reference proteome</keyword>
<organism evidence="2 3">
    <name type="scientific">Calidithermus terrae</name>
    <dbReference type="NCBI Taxonomy" id="1408545"/>
    <lineage>
        <taxon>Bacteria</taxon>
        <taxon>Thermotogati</taxon>
        <taxon>Deinococcota</taxon>
        <taxon>Deinococci</taxon>
        <taxon>Thermales</taxon>
        <taxon>Thermaceae</taxon>
        <taxon>Calidithermus</taxon>
    </lineage>
</organism>
<dbReference type="OrthoDB" id="4772335at2"/>
<evidence type="ECO:0000313" key="2">
    <source>
        <dbReference type="EMBL" id="RIH77471.1"/>
    </source>
</evidence>
<dbReference type="Pfam" id="PF06445">
    <property type="entry name" value="GyrI-like"/>
    <property type="match status" value="1"/>
</dbReference>
<dbReference type="AlphaFoldDB" id="A0A399E5E0"/>
<gene>
    <name evidence="2" type="ORF">Mterra_03771</name>
</gene>
<accession>A0A399E5E0</accession>
<evidence type="ECO:0000259" key="1">
    <source>
        <dbReference type="Pfam" id="PF06445"/>
    </source>
</evidence>
<name>A0A399E5E0_9DEIN</name>
<dbReference type="SUPFAM" id="SSF55136">
    <property type="entry name" value="Probable bacterial effector-binding domain"/>
    <property type="match status" value="1"/>
</dbReference>
<dbReference type="Proteomes" id="UP000265715">
    <property type="component" value="Unassembled WGS sequence"/>
</dbReference>
<protein>
    <submittedName>
        <fullName evidence="2">GyrI-like small molecule binding domain protein</fullName>
    </submittedName>
</protein>
<dbReference type="EMBL" id="QXDL01000287">
    <property type="protein sequence ID" value="RIH77471.1"/>
    <property type="molecule type" value="Genomic_DNA"/>
</dbReference>
<sequence>MVGTGTKAGELYKAPKGQVVLVEVPQMPFLAVDGLGDPNSEGFKQVVQALYSLSYAVKFRLRKSLGLEHKVGPLEGLWWVEGAEGMSFEELLSRRAGWSWTLMIAQPEALTPEDLERARAELRRKKGLEGLERVRLERLGEGLCAQTLHVGPYAAEGPTLVRLHAAIARQGYAIAGKHHEIYLGDPLRAAPEKLRTLIRYPVRKA</sequence>
<feature type="domain" description="GyrI-like small molecule binding" evidence="1">
    <location>
        <begin position="18"/>
        <end position="203"/>
    </location>
</feature>
<dbReference type="InterPro" id="IPR029442">
    <property type="entry name" value="GyrI-like"/>
</dbReference>
<comment type="caution">
    <text evidence="2">The sequence shown here is derived from an EMBL/GenBank/DDBJ whole genome shotgun (WGS) entry which is preliminary data.</text>
</comment>
<proteinExistence type="predicted"/>
<dbReference type="InterPro" id="IPR011256">
    <property type="entry name" value="Reg_factor_effector_dom_sf"/>
</dbReference>
<reference evidence="2 3" key="1">
    <citation type="submission" date="2018-08" db="EMBL/GenBank/DDBJ databases">
        <title>Meiothermus terrae DSM 26712 genome sequencing project.</title>
        <authorList>
            <person name="Da Costa M.S."/>
            <person name="Albuquerque L."/>
            <person name="Raposo P."/>
            <person name="Froufe H.J.C."/>
            <person name="Barroso C.S."/>
            <person name="Egas C."/>
        </authorList>
    </citation>
    <scope>NUCLEOTIDE SEQUENCE [LARGE SCALE GENOMIC DNA]</scope>
    <source>
        <strain evidence="2 3">DSM 26712</strain>
    </source>
</reference>
<dbReference type="Gene3D" id="3.20.80.10">
    <property type="entry name" value="Regulatory factor, effector binding domain"/>
    <property type="match status" value="1"/>
</dbReference>
<evidence type="ECO:0000313" key="3">
    <source>
        <dbReference type="Proteomes" id="UP000265715"/>
    </source>
</evidence>
<dbReference type="RefSeq" id="WP_119316627.1">
    <property type="nucleotide sequence ID" value="NZ_QXDL01000287.1"/>
</dbReference>